<organism evidence="1 2">
    <name type="scientific">Thiopseudomonas alkaliphila</name>
    <dbReference type="NCBI Taxonomy" id="1697053"/>
    <lineage>
        <taxon>Bacteria</taxon>
        <taxon>Pseudomonadati</taxon>
        <taxon>Pseudomonadota</taxon>
        <taxon>Gammaproteobacteria</taxon>
        <taxon>Pseudomonadales</taxon>
        <taxon>Pseudomonadaceae</taxon>
        <taxon>Thiopseudomonas</taxon>
    </lineage>
</organism>
<dbReference type="GeneID" id="93983012"/>
<dbReference type="InterPro" id="IPR024410">
    <property type="entry name" value="Phage_TAC_12"/>
</dbReference>
<dbReference type="RefSeq" id="WP_053101805.1">
    <property type="nucleotide sequence ID" value="NZ_CP012358.1"/>
</dbReference>
<evidence type="ECO:0000313" key="1">
    <source>
        <dbReference type="EMBL" id="AKX60474.1"/>
    </source>
</evidence>
<evidence type="ECO:0008006" key="3">
    <source>
        <dbReference type="Google" id="ProtNLM"/>
    </source>
</evidence>
<evidence type="ECO:0000313" key="2">
    <source>
        <dbReference type="Proteomes" id="UP000063953"/>
    </source>
</evidence>
<dbReference type="Proteomes" id="UP000063953">
    <property type="component" value="Chromosome"/>
</dbReference>
<sequence>MSTPLTLASLQKAGAFLQDPLVEETISWTNKEGEEIQNTIFVKRASFATLVHEFRPLNSEQSELDQHLEAVARRIAFFITDKHGQPVFTTEDVLGSEKQGPICESLTAALLNAITKVNLLGKSQSSSQKKKSGMS</sequence>
<dbReference type="Pfam" id="PF16459">
    <property type="entry name" value="Phage_TAC_13"/>
    <property type="match status" value="1"/>
</dbReference>
<dbReference type="KEGG" id="pbb:AKN87_01850"/>
<reference evidence="1 2" key="1">
    <citation type="journal article" date="2015" name="Genome Announc.">
        <title>Genome Sequences of Oblitimonas alkaliphila gen. nov. sp. nov. (Proposed), a Novel Bacterium of the Pseudomonadaceae Family.</title>
        <authorList>
            <person name="Lauer A.C."/>
            <person name="Nicholson A.C."/>
            <person name="Humrighouse B.W."/>
            <person name="Emery B."/>
            <person name="Drobish A."/>
            <person name="Juieng P."/>
            <person name="Loparev V."/>
            <person name="McQuiston J.R."/>
        </authorList>
    </citation>
    <scope>NUCLEOTIDE SEQUENCE [LARGE SCALE GENOMIC DNA]</scope>
    <source>
        <strain evidence="1 2">E5571</strain>
    </source>
</reference>
<keyword evidence="2" id="KW-1185">Reference proteome</keyword>
<name>A0A0K1XGU3_9GAMM</name>
<dbReference type="EMBL" id="CP012365">
    <property type="protein sequence ID" value="AKX60474.1"/>
    <property type="molecule type" value="Genomic_DNA"/>
</dbReference>
<proteinExistence type="predicted"/>
<gene>
    <name evidence="1" type="ORF">AKN88_11460</name>
</gene>
<protein>
    <recommendedName>
        <fullName evidence="3">Phage tail assembly chaperone</fullName>
    </recommendedName>
</protein>
<dbReference type="AlphaFoldDB" id="A0A0K1XGU3"/>
<accession>A0A0K1XGU3</accession>